<proteinExistence type="predicted"/>
<reference evidence="1 2" key="1">
    <citation type="submission" date="2017-03" db="EMBL/GenBank/DDBJ databases">
        <title>Genome Survey of Euroglyphus maynei.</title>
        <authorList>
            <person name="Arlian L.G."/>
            <person name="Morgan M.S."/>
            <person name="Rider S.D."/>
        </authorList>
    </citation>
    <scope>NUCLEOTIDE SEQUENCE [LARGE SCALE GENOMIC DNA]</scope>
    <source>
        <strain evidence="1">Arlian Lab</strain>
        <tissue evidence="1">Whole body</tissue>
    </source>
</reference>
<name>A0A1Y3B5K2_EURMA</name>
<dbReference type="OrthoDB" id="5835829at2759"/>
<accession>A0A1Y3B5K2</accession>
<protein>
    <submittedName>
        <fullName evidence="1">Uncharacterized protein</fullName>
    </submittedName>
</protein>
<dbReference type="Proteomes" id="UP000194236">
    <property type="component" value="Unassembled WGS sequence"/>
</dbReference>
<gene>
    <name evidence="1" type="ORF">BLA29_013744</name>
</gene>
<feature type="non-terminal residue" evidence="1">
    <location>
        <position position="100"/>
    </location>
</feature>
<evidence type="ECO:0000313" key="2">
    <source>
        <dbReference type="Proteomes" id="UP000194236"/>
    </source>
</evidence>
<dbReference type="AlphaFoldDB" id="A0A1Y3B5K2"/>
<organism evidence="1 2">
    <name type="scientific">Euroglyphus maynei</name>
    <name type="common">Mayne's house dust mite</name>
    <dbReference type="NCBI Taxonomy" id="6958"/>
    <lineage>
        <taxon>Eukaryota</taxon>
        <taxon>Metazoa</taxon>
        <taxon>Ecdysozoa</taxon>
        <taxon>Arthropoda</taxon>
        <taxon>Chelicerata</taxon>
        <taxon>Arachnida</taxon>
        <taxon>Acari</taxon>
        <taxon>Acariformes</taxon>
        <taxon>Sarcoptiformes</taxon>
        <taxon>Astigmata</taxon>
        <taxon>Psoroptidia</taxon>
        <taxon>Analgoidea</taxon>
        <taxon>Pyroglyphidae</taxon>
        <taxon>Pyroglyphinae</taxon>
        <taxon>Euroglyphus</taxon>
    </lineage>
</organism>
<dbReference type="SUPFAM" id="SSF53756">
    <property type="entry name" value="UDP-Glycosyltransferase/glycogen phosphorylase"/>
    <property type="match status" value="1"/>
</dbReference>
<evidence type="ECO:0000313" key="1">
    <source>
        <dbReference type="EMBL" id="OTF75467.1"/>
    </source>
</evidence>
<sequence length="100" mass="11670">MEKYGLPSLPEGIAFHPSPYLNIYAYPEELDYLDVRPLPDKWKRFDNFIRTSQIDVKDEKFELNDKLKNRDGKLIFVSMGSMGCSQLNLTKRLIEILSQS</sequence>
<dbReference type="EMBL" id="MUJZ01041873">
    <property type="protein sequence ID" value="OTF75467.1"/>
    <property type="molecule type" value="Genomic_DNA"/>
</dbReference>
<comment type="caution">
    <text evidence="1">The sequence shown here is derived from an EMBL/GenBank/DDBJ whole genome shotgun (WGS) entry which is preliminary data.</text>
</comment>
<keyword evidence="2" id="KW-1185">Reference proteome</keyword>